<sequence length="137" mass="15089">MVKTAKDPGPARTFRERISDILYNLAFVIPIAIVGLLIGWIKGGGGGELFVKKGWNPIIISGFEILIDFLLIGLYLFLGLVSLKTLWFLCKEKIAGRSYFAFKLNKVFEVVLIIVLLGGPGTLFLFLALSGLMTILL</sequence>
<dbReference type="AlphaFoldDB" id="A0A0A8WYJ4"/>
<feature type="transmembrane region" description="Helical" evidence="1">
    <location>
        <begin position="21"/>
        <end position="41"/>
    </location>
</feature>
<name>A0A0A8WYJ4_MESS1</name>
<evidence type="ECO:0000313" key="3">
    <source>
        <dbReference type="Proteomes" id="UP000031014"/>
    </source>
</evidence>
<gene>
    <name evidence="2" type="ORF">SAMD00020551_0868</name>
</gene>
<protein>
    <submittedName>
        <fullName evidence="2">Uncharacterized protein</fullName>
    </submittedName>
</protein>
<feature type="transmembrane region" description="Helical" evidence="1">
    <location>
        <begin position="65"/>
        <end position="89"/>
    </location>
</feature>
<organism evidence="2 3">
    <name type="scientific">Mesobacillus selenatarsenatis (strain DSM 18680 / JCM 14380 / FERM P-15431 / SF-1)</name>
    <dbReference type="NCBI Taxonomy" id="1321606"/>
    <lineage>
        <taxon>Bacteria</taxon>
        <taxon>Bacillati</taxon>
        <taxon>Bacillota</taxon>
        <taxon>Bacilli</taxon>
        <taxon>Bacillales</taxon>
        <taxon>Bacillaceae</taxon>
        <taxon>Mesobacillus</taxon>
    </lineage>
</organism>
<proteinExistence type="predicted"/>
<feature type="transmembrane region" description="Helical" evidence="1">
    <location>
        <begin position="110"/>
        <end position="136"/>
    </location>
</feature>
<keyword evidence="1" id="KW-0812">Transmembrane</keyword>
<accession>A0A0A8WYJ4</accession>
<reference evidence="2 3" key="1">
    <citation type="submission" date="2013-06" db="EMBL/GenBank/DDBJ databases">
        <title>Whole genome shotgun sequence of Bacillus selenatarsenatis SF-1.</title>
        <authorList>
            <person name="Kuroda M."/>
            <person name="Sei K."/>
            <person name="Yamashita M."/>
            <person name="Ike M."/>
        </authorList>
    </citation>
    <scope>NUCLEOTIDE SEQUENCE [LARGE SCALE GENOMIC DNA]</scope>
    <source>
        <strain evidence="2 3">SF-1</strain>
    </source>
</reference>
<evidence type="ECO:0000313" key="2">
    <source>
        <dbReference type="EMBL" id="GAM12733.1"/>
    </source>
</evidence>
<keyword evidence="3" id="KW-1185">Reference proteome</keyword>
<dbReference type="EMBL" id="BASE01000017">
    <property type="protein sequence ID" value="GAM12733.1"/>
    <property type="molecule type" value="Genomic_DNA"/>
</dbReference>
<keyword evidence="1" id="KW-1133">Transmembrane helix</keyword>
<evidence type="ECO:0000256" key="1">
    <source>
        <dbReference type="SAM" id="Phobius"/>
    </source>
</evidence>
<comment type="caution">
    <text evidence="2">The sequence shown here is derived from an EMBL/GenBank/DDBJ whole genome shotgun (WGS) entry which is preliminary data.</text>
</comment>
<dbReference type="RefSeq" id="WP_041964647.1">
    <property type="nucleotide sequence ID" value="NZ_BASE01000017.1"/>
</dbReference>
<keyword evidence="1" id="KW-0472">Membrane</keyword>
<dbReference type="Proteomes" id="UP000031014">
    <property type="component" value="Unassembled WGS sequence"/>
</dbReference>